<evidence type="ECO:0000256" key="6">
    <source>
        <dbReference type="ARBA" id="ARBA00023328"/>
    </source>
</evidence>
<dbReference type="AlphaFoldDB" id="A0A084QRG7"/>
<feature type="coiled-coil region" evidence="8">
    <location>
        <begin position="21"/>
        <end position="77"/>
    </location>
</feature>
<dbReference type="HOGENOM" id="CLU_078299_0_0_1"/>
<dbReference type="GO" id="GO:0007052">
    <property type="term" value="P:mitotic spindle organization"/>
    <property type="evidence" value="ECO:0007669"/>
    <property type="project" value="TreeGrafter"/>
</dbReference>
<evidence type="ECO:0000256" key="4">
    <source>
        <dbReference type="ARBA" id="ARBA00022838"/>
    </source>
</evidence>
<evidence type="ECO:0000256" key="2">
    <source>
        <dbReference type="ARBA" id="ARBA00004629"/>
    </source>
</evidence>
<feature type="domain" description="Centromere protein H C-terminal" evidence="9">
    <location>
        <begin position="27"/>
        <end position="234"/>
    </location>
</feature>
<dbReference type="GO" id="GO:0007059">
    <property type="term" value="P:chromosome segregation"/>
    <property type="evidence" value="ECO:0007669"/>
    <property type="project" value="TreeGrafter"/>
</dbReference>
<dbReference type="STRING" id="1283841.A0A084QRG7"/>
<dbReference type="GO" id="GO:0043515">
    <property type="term" value="F:kinetochore binding"/>
    <property type="evidence" value="ECO:0007669"/>
    <property type="project" value="TreeGrafter"/>
</dbReference>
<dbReference type="Pfam" id="PF05837">
    <property type="entry name" value="CENP-H"/>
    <property type="match status" value="1"/>
</dbReference>
<protein>
    <recommendedName>
        <fullName evidence="9">Centromere protein H C-terminal domain-containing protein</fullName>
    </recommendedName>
</protein>
<proteinExistence type="inferred from homology"/>
<comment type="subcellular location">
    <subcellularLocation>
        <location evidence="2">Chromosome</location>
        <location evidence="2">Centromere</location>
        <location evidence="2">Kinetochore</location>
    </subcellularLocation>
    <subcellularLocation>
        <location evidence="1">Nucleus</location>
    </subcellularLocation>
</comment>
<keyword evidence="5" id="KW-0539">Nucleus</keyword>
<evidence type="ECO:0000313" key="10">
    <source>
        <dbReference type="EMBL" id="KFA66552.1"/>
    </source>
</evidence>
<dbReference type="GO" id="GO:0000776">
    <property type="term" value="C:kinetochore"/>
    <property type="evidence" value="ECO:0007669"/>
    <property type="project" value="UniProtKB-KW"/>
</dbReference>
<dbReference type="InterPro" id="IPR040034">
    <property type="entry name" value="CENP-H"/>
</dbReference>
<evidence type="ECO:0000259" key="9">
    <source>
        <dbReference type="Pfam" id="PF05837"/>
    </source>
</evidence>
<keyword evidence="3" id="KW-0158">Chromosome</keyword>
<dbReference type="PANTHER" id="PTHR48122">
    <property type="entry name" value="CENTROMERE PROTEIN H"/>
    <property type="match status" value="1"/>
</dbReference>
<dbReference type="PANTHER" id="PTHR48122:SF1">
    <property type="entry name" value="CENTROMERE PROTEIN H"/>
    <property type="match status" value="1"/>
</dbReference>
<evidence type="ECO:0000256" key="7">
    <source>
        <dbReference type="ARBA" id="ARBA00025735"/>
    </source>
</evidence>
<dbReference type="InterPro" id="IPR008426">
    <property type="entry name" value="CENP-H_C"/>
</dbReference>
<evidence type="ECO:0000256" key="5">
    <source>
        <dbReference type="ARBA" id="ARBA00023242"/>
    </source>
</evidence>
<dbReference type="InParanoid" id="A0A084QRG7"/>
<dbReference type="GO" id="GO:0005634">
    <property type="term" value="C:nucleus"/>
    <property type="evidence" value="ECO:0007669"/>
    <property type="project" value="UniProtKB-SubCell"/>
</dbReference>
<gene>
    <name evidence="10" type="ORF">S40285_00705</name>
</gene>
<keyword evidence="11" id="KW-1185">Reference proteome</keyword>
<dbReference type="OrthoDB" id="2274804at2759"/>
<organism evidence="10 11">
    <name type="scientific">Stachybotrys chlorohalonatus (strain IBT 40285)</name>
    <dbReference type="NCBI Taxonomy" id="1283841"/>
    <lineage>
        <taxon>Eukaryota</taxon>
        <taxon>Fungi</taxon>
        <taxon>Dikarya</taxon>
        <taxon>Ascomycota</taxon>
        <taxon>Pezizomycotina</taxon>
        <taxon>Sordariomycetes</taxon>
        <taxon>Hypocreomycetidae</taxon>
        <taxon>Hypocreales</taxon>
        <taxon>Stachybotryaceae</taxon>
        <taxon>Stachybotrys</taxon>
    </lineage>
</organism>
<name>A0A084QRG7_STAC4</name>
<accession>A0A084QRG7</accession>
<evidence type="ECO:0000256" key="1">
    <source>
        <dbReference type="ARBA" id="ARBA00004123"/>
    </source>
</evidence>
<dbReference type="OMA" id="WRVMKGV"/>
<keyword evidence="6" id="KW-0137">Centromere</keyword>
<sequence length="238" mass="26578">MEEHGDQDMDGVPHDEAYLPLSEDEQKILALYDKLQELRLEIAIINAQQSRKNNAPNAVTEERVKTAQNDLLQARARYALRNNAVEAVLMANPILKAFQHLDGYAPIANRHDSDLLPYVERRDETSKTVMQHSTDMGQLRAELTKVQSETIRVARTNVDLAAEVIALAEQVQQTKAGHVEDAATRADLAQLQIDVKASQRRWRIMKGVASGIVAGSGIDWARDDELCSIVLGPEDEFE</sequence>
<dbReference type="EMBL" id="KL660440">
    <property type="protein sequence ID" value="KFA66552.1"/>
    <property type="molecule type" value="Genomic_DNA"/>
</dbReference>
<reference evidence="10 11" key="1">
    <citation type="journal article" date="2014" name="BMC Genomics">
        <title>Comparative genome sequencing reveals chemotype-specific gene clusters in the toxigenic black mold Stachybotrys.</title>
        <authorList>
            <person name="Semeiks J."/>
            <person name="Borek D."/>
            <person name="Otwinowski Z."/>
            <person name="Grishin N.V."/>
        </authorList>
    </citation>
    <scope>NUCLEOTIDE SEQUENCE [LARGE SCALE GENOMIC DNA]</scope>
    <source>
        <strain evidence="10 11">IBT 40285</strain>
    </source>
</reference>
<keyword evidence="4" id="KW-0995">Kinetochore</keyword>
<evidence type="ECO:0000256" key="8">
    <source>
        <dbReference type="SAM" id="Coils"/>
    </source>
</evidence>
<evidence type="ECO:0000313" key="11">
    <source>
        <dbReference type="Proteomes" id="UP000028524"/>
    </source>
</evidence>
<evidence type="ECO:0000256" key="3">
    <source>
        <dbReference type="ARBA" id="ARBA00022454"/>
    </source>
</evidence>
<dbReference type="Proteomes" id="UP000028524">
    <property type="component" value="Unassembled WGS sequence"/>
</dbReference>
<comment type="similarity">
    <text evidence="7">Belongs to the CENP-H/MCM16 family.</text>
</comment>
<keyword evidence="8" id="KW-0175">Coiled coil</keyword>
<dbReference type="GO" id="GO:0051382">
    <property type="term" value="P:kinetochore assembly"/>
    <property type="evidence" value="ECO:0007669"/>
    <property type="project" value="InterPro"/>
</dbReference>